<name>A0A1E5WFV3_9POAL</name>
<protein>
    <recommendedName>
        <fullName evidence="2">EGF-like domain-containing protein</fullName>
    </recommendedName>
</protein>
<dbReference type="AlphaFoldDB" id="A0A1E5WFV3"/>
<evidence type="ECO:0000313" key="4">
    <source>
        <dbReference type="Proteomes" id="UP000095767"/>
    </source>
</evidence>
<proteinExistence type="predicted"/>
<reference evidence="3 4" key="1">
    <citation type="submission" date="2016-09" db="EMBL/GenBank/DDBJ databases">
        <title>The draft genome of Dichanthelium oligosanthes: A C3 panicoid grass species.</title>
        <authorList>
            <person name="Studer A.J."/>
            <person name="Schnable J.C."/>
            <person name="Brutnell T.P."/>
        </authorList>
    </citation>
    <scope>NUCLEOTIDE SEQUENCE [LARGE SCALE GENOMIC DNA]</scope>
    <source>
        <strain evidence="4">cv. Kellogg 1175</strain>
        <tissue evidence="3">Leaf</tissue>
    </source>
</reference>
<dbReference type="SMART" id="SM00181">
    <property type="entry name" value="EGF"/>
    <property type="match status" value="2"/>
</dbReference>
<dbReference type="STRING" id="888268.A0A1E5WFV3"/>
<keyword evidence="1" id="KW-0732">Signal</keyword>
<feature type="signal peptide" evidence="1">
    <location>
        <begin position="1"/>
        <end position="35"/>
    </location>
</feature>
<evidence type="ECO:0000259" key="2">
    <source>
        <dbReference type="SMART" id="SM00181"/>
    </source>
</evidence>
<comment type="caution">
    <text evidence="3">The sequence shown here is derived from an EMBL/GenBank/DDBJ whole genome shotgun (WGS) entry which is preliminary data.</text>
</comment>
<accession>A0A1E5WFV3</accession>
<keyword evidence="4" id="KW-1185">Reference proteome</keyword>
<organism evidence="3 4">
    <name type="scientific">Dichanthelium oligosanthes</name>
    <dbReference type="NCBI Taxonomy" id="888268"/>
    <lineage>
        <taxon>Eukaryota</taxon>
        <taxon>Viridiplantae</taxon>
        <taxon>Streptophyta</taxon>
        <taxon>Embryophyta</taxon>
        <taxon>Tracheophyta</taxon>
        <taxon>Spermatophyta</taxon>
        <taxon>Magnoliopsida</taxon>
        <taxon>Liliopsida</taxon>
        <taxon>Poales</taxon>
        <taxon>Poaceae</taxon>
        <taxon>PACMAD clade</taxon>
        <taxon>Panicoideae</taxon>
        <taxon>Panicodae</taxon>
        <taxon>Paniceae</taxon>
        <taxon>Dichantheliinae</taxon>
        <taxon>Dichanthelium</taxon>
    </lineage>
</organism>
<sequence length="191" mass="19692">MERKPRASAGMVPARSPVAATLLLALLACTAEIAAGGGRTICDTANCGKGTCSEVPGAPIPLITTSYNCTCDPGWSQPTLFNLPPVPFAPCIIPDSCAAVNCGPGKCKNGEGWMSYTCECDPGYVNLLNLTALPCVKNCVFGLDCSRLGIAPPTPPPPADQSTAPPPGSVPSRRLLQLLLLLVSLAMVQLV</sequence>
<dbReference type="Gene3D" id="2.10.25.10">
    <property type="entry name" value="Laminin"/>
    <property type="match status" value="1"/>
</dbReference>
<gene>
    <name evidence="3" type="ORF">BAE44_0002709</name>
</gene>
<dbReference type="OrthoDB" id="679375at2759"/>
<dbReference type="EMBL" id="LWDX02009675">
    <property type="protein sequence ID" value="OEL36272.1"/>
    <property type="molecule type" value="Genomic_DNA"/>
</dbReference>
<feature type="chain" id="PRO_5009189230" description="EGF-like domain-containing protein" evidence="1">
    <location>
        <begin position="36"/>
        <end position="191"/>
    </location>
</feature>
<dbReference type="Proteomes" id="UP000095767">
    <property type="component" value="Unassembled WGS sequence"/>
</dbReference>
<evidence type="ECO:0000256" key="1">
    <source>
        <dbReference type="SAM" id="SignalP"/>
    </source>
</evidence>
<evidence type="ECO:0000313" key="3">
    <source>
        <dbReference type="EMBL" id="OEL36272.1"/>
    </source>
</evidence>
<feature type="domain" description="EGF-like" evidence="2">
    <location>
        <begin position="41"/>
        <end position="92"/>
    </location>
</feature>
<dbReference type="PANTHER" id="PTHR33881">
    <property type="entry name" value="NEUROGENIC LOCUS NOTCH-LIKE PROTEIN"/>
    <property type="match status" value="1"/>
</dbReference>
<feature type="domain" description="EGF-like" evidence="2">
    <location>
        <begin position="96"/>
        <end position="140"/>
    </location>
</feature>
<dbReference type="PANTHER" id="PTHR33881:SF19">
    <property type="entry name" value="OS10G0419700 PROTEIN"/>
    <property type="match status" value="1"/>
</dbReference>
<dbReference type="InterPro" id="IPR000742">
    <property type="entry name" value="EGF"/>
</dbReference>
<dbReference type="PROSITE" id="PS51257">
    <property type="entry name" value="PROKAR_LIPOPROTEIN"/>
    <property type="match status" value="1"/>
</dbReference>